<dbReference type="OrthoDB" id="9914287at2"/>
<sequence>MVAKVGQGQQALPVSSSSRLAGGYPVSSAQSFSQVASLQQGRGVGPEDESLHFADTWDDLQGRQPAQQESDGAGRWSGVHFGGVLTTSAVSGFLVSWRSRNDVQMQNVSTKDGAFFYDAVVKVLSSGGVQRQVGANYSRLF</sequence>
<keyword evidence="3" id="KW-1185">Reference proteome</keyword>
<organism evidence="2 3">
    <name type="scientific">Haematospirillum jordaniae</name>
    <dbReference type="NCBI Taxonomy" id="1549855"/>
    <lineage>
        <taxon>Bacteria</taxon>
        <taxon>Pseudomonadati</taxon>
        <taxon>Pseudomonadota</taxon>
        <taxon>Alphaproteobacteria</taxon>
        <taxon>Rhodospirillales</taxon>
        <taxon>Novispirillaceae</taxon>
        <taxon>Haematospirillum</taxon>
    </lineage>
</organism>
<proteinExistence type="predicted"/>
<feature type="region of interest" description="Disordered" evidence="1">
    <location>
        <begin position="37"/>
        <end position="75"/>
    </location>
</feature>
<evidence type="ECO:0000313" key="3">
    <source>
        <dbReference type="Proteomes" id="UP000076066"/>
    </source>
</evidence>
<dbReference type="EMBL" id="CP014525">
    <property type="protein sequence ID" value="AMW35106.1"/>
    <property type="molecule type" value="Genomic_DNA"/>
</dbReference>
<evidence type="ECO:0000256" key="1">
    <source>
        <dbReference type="SAM" id="MobiDB-lite"/>
    </source>
</evidence>
<protein>
    <submittedName>
        <fullName evidence="2">Uncharacterized protein</fullName>
    </submittedName>
</protein>
<dbReference type="Proteomes" id="UP000076066">
    <property type="component" value="Chromosome"/>
</dbReference>
<dbReference type="KEGG" id="hjo:AY555_07880"/>
<name>A0A143DEL4_9PROT</name>
<dbReference type="AlphaFoldDB" id="A0A143DEL4"/>
<gene>
    <name evidence="2" type="ORF">AY555_07880</name>
</gene>
<dbReference type="GeneID" id="53317074"/>
<reference evidence="2 3" key="1">
    <citation type="submission" date="2016-02" db="EMBL/GenBank/DDBJ databases">
        <title>Complete Genome of H5569, the type strain of the newly described species Haematospirillium jordaniae.</title>
        <authorList>
            <person name="Nicholson A.C."/>
            <person name="Humrighouse B.W."/>
            <person name="Loparov V."/>
            <person name="McQuiston J.R."/>
        </authorList>
    </citation>
    <scope>NUCLEOTIDE SEQUENCE [LARGE SCALE GENOMIC DNA]</scope>
    <source>
        <strain evidence="2 3">H5569</strain>
    </source>
</reference>
<dbReference type="RefSeq" id="WP_066135389.1">
    <property type="nucleotide sequence ID" value="NZ_CP014525.1"/>
</dbReference>
<accession>A0A143DEL4</accession>
<evidence type="ECO:0000313" key="2">
    <source>
        <dbReference type="EMBL" id="AMW35106.1"/>
    </source>
</evidence>